<sequence>MQFVIDKAPAAHRNDARIRGLSRFLAVATLVLMALQPLVVWGAWMLPDLSGMLERPVPGNGLGGPSLDWFILPVRLGAAGIATVPVVITLYGLLRLRGLFTECAQGRYFSAEAVTGFRQFALASLVNALWAPAGHTVMGVYLSVANPHVPNALEIAFSSRDVQAIGLALLFFLVAHILAEGRRKQEELELIL</sequence>
<dbReference type="AlphaFoldDB" id="A0A9W6IPI5"/>
<feature type="transmembrane region" description="Helical" evidence="1">
    <location>
        <begin position="70"/>
        <end position="94"/>
    </location>
</feature>
<dbReference type="Pfam" id="PF11188">
    <property type="entry name" value="DUF2975"/>
    <property type="match status" value="1"/>
</dbReference>
<accession>A0A9W6IPI5</accession>
<keyword evidence="3" id="KW-1185">Reference proteome</keyword>
<evidence type="ECO:0008006" key="4">
    <source>
        <dbReference type="Google" id="ProtNLM"/>
    </source>
</evidence>
<dbReference type="Proteomes" id="UP001143486">
    <property type="component" value="Unassembled WGS sequence"/>
</dbReference>
<reference evidence="2" key="1">
    <citation type="journal article" date="2014" name="Int. J. Syst. Evol. Microbiol.">
        <title>Complete genome sequence of Corynebacterium casei LMG S-19264T (=DSM 44701T), isolated from a smear-ripened cheese.</title>
        <authorList>
            <consortium name="US DOE Joint Genome Institute (JGI-PGF)"/>
            <person name="Walter F."/>
            <person name="Albersmeier A."/>
            <person name="Kalinowski J."/>
            <person name="Ruckert C."/>
        </authorList>
    </citation>
    <scope>NUCLEOTIDE SEQUENCE</scope>
    <source>
        <strain evidence="2">VKM B-1513</strain>
    </source>
</reference>
<keyword evidence="1" id="KW-0472">Membrane</keyword>
<reference evidence="2" key="2">
    <citation type="submission" date="2023-01" db="EMBL/GenBank/DDBJ databases">
        <authorList>
            <person name="Sun Q."/>
            <person name="Evtushenko L."/>
        </authorList>
    </citation>
    <scope>NUCLEOTIDE SEQUENCE</scope>
    <source>
        <strain evidence="2">VKM B-1513</strain>
    </source>
</reference>
<feature type="transmembrane region" description="Helical" evidence="1">
    <location>
        <begin position="21"/>
        <end position="44"/>
    </location>
</feature>
<dbReference type="InterPro" id="IPR021354">
    <property type="entry name" value="DUF2975"/>
</dbReference>
<keyword evidence="1" id="KW-1133">Transmembrane helix</keyword>
<evidence type="ECO:0000313" key="3">
    <source>
        <dbReference type="Proteomes" id="UP001143486"/>
    </source>
</evidence>
<comment type="caution">
    <text evidence="2">The sequence shown here is derived from an EMBL/GenBank/DDBJ whole genome shotgun (WGS) entry which is preliminary data.</text>
</comment>
<feature type="transmembrane region" description="Helical" evidence="1">
    <location>
        <begin position="120"/>
        <end position="142"/>
    </location>
</feature>
<evidence type="ECO:0000256" key="1">
    <source>
        <dbReference type="SAM" id="Phobius"/>
    </source>
</evidence>
<feature type="transmembrane region" description="Helical" evidence="1">
    <location>
        <begin position="162"/>
        <end position="179"/>
    </location>
</feature>
<evidence type="ECO:0000313" key="2">
    <source>
        <dbReference type="EMBL" id="GLK53843.1"/>
    </source>
</evidence>
<name>A0A9W6IPI5_9PROT</name>
<gene>
    <name evidence="2" type="ORF">GCM10017621_33510</name>
</gene>
<keyword evidence="1" id="KW-0812">Transmembrane</keyword>
<dbReference type="EMBL" id="BSFE01000014">
    <property type="protein sequence ID" value="GLK53843.1"/>
    <property type="molecule type" value="Genomic_DNA"/>
</dbReference>
<organism evidence="2 3">
    <name type="scientific">Maricaulis virginensis</name>
    <dbReference type="NCBI Taxonomy" id="144022"/>
    <lineage>
        <taxon>Bacteria</taxon>
        <taxon>Pseudomonadati</taxon>
        <taxon>Pseudomonadota</taxon>
        <taxon>Alphaproteobacteria</taxon>
        <taxon>Maricaulales</taxon>
        <taxon>Maricaulaceae</taxon>
        <taxon>Maricaulis</taxon>
    </lineage>
</organism>
<proteinExistence type="predicted"/>
<protein>
    <recommendedName>
        <fullName evidence="4">DUF2975 domain-containing protein</fullName>
    </recommendedName>
</protein>